<dbReference type="RefSeq" id="WP_103066804.1">
    <property type="nucleotide sequence ID" value="NZ_AZRL01000012.1"/>
</dbReference>
<dbReference type="Gene3D" id="1.10.530.10">
    <property type="match status" value="1"/>
</dbReference>
<name>A0A2K1P0M9_9BACT</name>
<reference evidence="2 3" key="1">
    <citation type="submission" date="2013-12" db="EMBL/GenBank/DDBJ databases">
        <title>Comparative genomics of Petrotoga isolates.</title>
        <authorList>
            <person name="Nesbo C.L."/>
            <person name="Charchuk R."/>
            <person name="Chow K."/>
        </authorList>
    </citation>
    <scope>NUCLEOTIDE SEQUENCE [LARGE SCALE GENOMIC DNA]</scope>
    <source>
        <strain evidence="2 3">DSM 13574</strain>
    </source>
</reference>
<evidence type="ECO:0000313" key="3">
    <source>
        <dbReference type="Proteomes" id="UP000236434"/>
    </source>
</evidence>
<proteinExistence type="predicted"/>
<dbReference type="SUPFAM" id="SSF53955">
    <property type="entry name" value="Lysozyme-like"/>
    <property type="match status" value="1"/>
</dbReference>
<sequence>MHKKRYSVILILLTFSLTMFSISPYVNVNSQEDVKEEITIKTVLFDFISSQYKLAVGKDMSQDRLHLLVSSIMEASKIFEISPLMIAAIIDTETNFKNIIGPYGEVGYMQIRPTTAQFVVNKYSELFESLNYTETNLDWIEDRLLVDPRYNILVGTAYLKYLMETHGDTYKALGWYNGGGNDYYANKVVYKINRIAIKYPII</sequence>
<dbReference type="Proteomes" id="UP000236434">
    <property type="component" value="Unassembled WGS sequence"/>
</dbReference>
<organism evidence="2 3">
    <name type="scientific">Petrotoga olearia DSM 13574</name>
    <dbReference type="NCBI Taxonomy" id="1122955"/>
    <lineage>
        <taxon>Bacteria</taxon>
        <taxon>Thermotogati</taxon>
        <taxon>Thermotogota</taxon>
        <taxon>Thermotogae</taxon>
        <taxon>Petrotogales</taxon>
        <taxon>Petrotogaceae</taxon>
        <taxon>Petrotoga</taxon>
    </lineage>
</organism>
<gene>
    <name evidence="2" type="ORF">X929_04325</name>
</gene>
<evidence type="ECO:0000259" key="1">
    <source>
        <dbReference type="Pfam" id="PF01464"/>
    </source>
</evidence>
<dbReference type="AlphaFoldDB" id="A0A2K1P0M9"/>
<dbReference type="OrthoDB" id="9815002at2"/>
<comment type="caution">
    <text evidence="2">The sequence shown here is derived from an EMBL/GenBank/DDBJ whole genome shotgun (WGS) entry which is preliminary data.</text>
</comment>
<protein>
    <submittedName>
        <fullName evidence="2">Lytic transglycosylase</fullName>
    </submittedName>
</protein>
<feature type="domain" description="Transglycosylase SLT" evidence="1">
    <location>
        <begin position="72"/>
        <end position="182"/>
    </location>
</feature>
<dbReference type="Pfam" id="PF01464">
    <property type="entry name" value="SLT"/>
    <property type="match status" value="1"/>
</dbReference>
<accession>A0A2K1P0M9</accession>
<evidence type="ECO:0000313" key="2">
    <source>
        <dbReference type="EMBL" id="PNR96343.1"/>
    </source>
</evidence>
<dbReference type="InterPro" id="IPR008258">
    <property type="entry name" value="Transglycosylase_SLT_dom_1"/>
</dbReference>
<dbReference type="EMBL" id="AZRL01000012">
    <property type="protein sequence ID" value="PNR96343.1"/>
    <property type="molecule type" value="Genomic_DNA"/>
</dbReference>
<dbReference type="InterPro" id="IPR023346">
    <property type="entry name" value="Lysozyme-like_dom_sf"/>
</dbReference>